<keyword evidence="6 8" id="KW-1133">Transmembrane helix</keyword>
<reference evidence="9 10" key="1">
    <citation type="submission" date="2015-05" db="EMBL/GenBank/DDBJ databases">
        <title>Photobacterium galathea sp. nov.</title>
        <authorList>
            <person name="Machado H."/>
            <person name="Gram L."/>
        </authorList>
    </citation>
    <scope>NUCLEOTIDE SEQUENCE [LARGE SCALE GENOMIC DNA]</scope>
    <source>
        <strain evidence="9 10">DSM 22954</strain>
    </source>
</reference>
<evidence type="ECO:0000256" key="8">
    <source>
        <dbReference type="SAM" id="Phobius"/>
    </source>
</evidence>
<dbReference type="RefSeq" id="WP_047884772.1">
    <property type="nucleotide sequence ID" value="NZ_CP071326.1"/>
</dbReference>
<feature type="transmembrane region" description="Helical" evidence="8">
    <location>
        <begin position="131"/>
        <end position="156"/>
    </location>
</feature>
<proteinExistence type="inferred from homology"/>
<protein>
    <submittedName>
        <fullName evidence="9">Branched-chain amino acid ABC transporter permease</fullName>
    </submittedName>
</protein>
<evidence type="ECO:0000256" key="2">
    <source>
        <dbReference type="ARBA" id="ARBA00010735"/>
    </source>
</evidence>
<dbReference type="InterPro" id="IPR011606">
    <property type="entry name" value="Brnchd-chn_aa_trnsp_permease"/>
</dbReference>
<dbReference type="PANTHER" id="PTHR34979">
    <property type="entry name" value="INNER MEMBRANE PROTEIN YGAZ"/>
    <property type="match status" value="1"/>
</dbReference>
<comment type="caution">
    <text evidence="9">The sequence shown here is derived from an EMBL/GenBank/DDBJ whole genome shotgun (WGS) entry which is preliminary data.</text>
</comment>
<dbReference type="GO" id="GO:0005886">
    <property type="term" value="C:plasma membrane"/>
    <property type="evidence" value="ECO:0007669"/>
    <property type="project" value="UniProtKB-SubCell"/>
</dbReference>
<keyword evidence="5 8" id="KW-0812">Transmembrane</keyword>
<dbReference type="OrthoDB" id="3177005at2"/>
<evidence type="ECO:0000256" key="7">
    <source>
        <dbReference type="ARBA" id="ARBA00023136"/>
    </source>
</evidence>
<feature type="transmembrane region" description="Helical" evidence="8">
    <location>
        <begin position="203"/>
        <end position="224"/>
    </location>
</feature>
<dbReference type="Proteomes" id="UP000035909">
    <property type="component" value="Unassembled WGS sequence"/>
</dbReference>
<keyword evidence="4" id="KW-1003">Cell membrane</keyword>
<dbReference type="PANTHER" id="PTHR34979:SF1">
    <property type="entry name" value="INNER MEMBRANE PROTEIN YGAZ"/>
    <property type="match status" value="1"/>
</dbReference>
<keyword evidence="3" id="KW-0813">Transport</keyword>
<keyword evidence="7 8" id="KW-0472">Membrane</keyword>
<sequence>MEVGSNRLQQAAQGALAISPLSIAVVPWGILAGSFAVDVGLNPLEGQAMSAILFAGAAQLVAMGMIKTGASLFSMLVAIFFVTSRHFLYGLAMRDRISPLNVRWRVVLGFLLTDELFAVCANQDKARFDPWYALGAGLSFYLIWNAATFAGIVAGTNIPSLNEYGLEFAIASTFIAIVIPTLKNVPMLCAALVALILSVMMSYFGIESGLVIASLGGMLTGYLLETRRVQP</sequence>
<organism evidence="9 10">
    <name type="scientific">Photobacterium ganghwense</name>
    <dbReference type="NCBI Taxonomy" id="320778"/>
    <lineage>
        <taxon>Bacteria</taxon>
        <taxon>Pseudomonadati</taxon>
        <taxon>Pseudomonadota</taxon>
        <taxon>Gammaproteobacteria</taxon>
        <taxon>Vibrionales</taxon>
        <taxon>Vibrionaceae</taxon>
        <taxon>Photobacterium</taxon>
    </lineage>
</organism>
<dbReference type="AlphaFoldDB" id="A0A0J1K8B5"/>
<dbReference type="PATRIC" id="fig|320778.3.peg.1916"/>
<feature type="transmembrane region" description="Helical" evidence="8">
    <location>
        <begin position="51"/>
        <end position="82"/>
    </location>
</feature>
<evidence type="ECO:0000313" key="10">
    <source>
        <dbReference type="Proteomes" id="UP000035909"/>
    </source>
</evidence>
<keyword evidence="10" id="KW-1185">Reference proteome</keyword>
<dbReference type="Pfam" id="PF03591">
    <property type="entry name" value="AzlC"/>
    <property type="match status" value="1"/>
</dbReference>
<dbReference type="EMBL" id="LDOU01000006">
    <property type="protein sequence ID" value="KLV10607.1"/>
    <property type="molecule type" value="Genomic_DNA"/>
</dbReference>
<feature type="transmembrane region" description="Helical" evidence="8">
    <location>
        <begin position="168"/>
        <end position="197"/>
    </location>
</feature>
<feature type="transmembrane region" description="Helical" evidence="8">
    <location>
        <begin position="12"/>
        <end position="31"/>
    </location>
</feature>
<comment type="subcellular location">
    <subcellularLocation>
        <location evidence="1">Cell membrane</location>
        <topology evidence="1">Multi-pass membrane protein</topology>
    </subcellularLocation>
</comment>
<evidence type="ECO:0000313" key="9">
    <source>
        <dbReference type="EMBL" id="KLV10607.1"/>
    </source>
</evidence>
<evidence type="ECO:0000256" key="3">
    <source>
        <dbReference type="ARBA" id="ARBA00022448"/>
    </source>
</evidence>
<name>A0A0J1K8B5_9GAMM</name>
<evidence type="ECO:0000256" key="5">
    <source>
        <dbReference type="ARBA" id="ARBA00022692"/>
    </source>
</evidence>
<evidence type="ECO:0000256" key="4">
    <source>
        <dbReference type="ARBA" id="ARBA00022475"/>
    </source>
</evidence>
<gene>
    <name evidence="9" type="ORF">ABT57_08815</name>
</gene>
<accession>A0A0J1K8B5</accession>
<comment type="similarity">
    <text evidence="2">Belongs to the AzlC family.</text>
</comment>
<dbReference type="GO" id="GO:1903785">
    <property type="term" value="P:L-valine transmembrane transport"/>
    <property type="evidence" value="ECO:0007669"/>
    <property type="project" value="TreeGrafter"/>
</dbReference>
<evidence type="ECO:0000256" key="6">
    <source>
        <dbReference type="ARBA" id="ARBA00022989"/>
    </source>
</evidence>
<evidence type="ECO:0000256" key="1">
    <source>
        <dbReference type="ARBA" id="ARBA00004651"/>
    </source>
</evidence>